<evidence type="ECO:0000313" key="1">
    <source>
        <dbReference type="EMBL" id="VVS96924.1"/>
    </source>
</evidence>
<proteinExistence type="predicted"/>
<reference evidence="1 2" key="1">
    <citation type="submission" date="2019-09" db="EMBL/GenBank/DDBJ databases">
        <authorList>
            <person name="Dittami M. S."/>
        </authorList>
    </citation>
    <scope>NUCLEOTIDE SEQUENCE [LARGE SCALE GENOMIC DNA]</scope>
    <source>
        <strain evidence="1">SPHINGO391</strain>
    </source>
</reference>
<protein>
    <submittedName>
        <fullName evidence="1">Uncharacterized protein</fullName>
    </submittedName>
</protein>
<organism evidence="1 2">
    <name type="scientific">Sphingomonas aurantiaca</name>
    <dbReference type="NCBI Taxonomy" id="185949"/>
    <lineage>
        <taxon>Bacteria</taxon>
        <taxon>Pseudomonadati</taxon>
        <taxon>Pseudomonadota</taxon>
        <taxon>Alphaproteobacteria</taxon>
        <taxon>Sphingomonadales</taxon>
        <taxon>Sphingomonadaceae</taxon>
        <taxon>Sphingomonas</taxon>
    </lineage>
</organism>
<name>A0A5E7XS09_9SPHN</name>
<dbReference type="AlphaFoldDB" id="A0A5E7XS09"/>
<gene>
    <name evidence="1" type="ORF">SPHINGO391_120015</name>
</gene>
<evidence type="ECO:0000313" key="2">
    <source>
        <dbReference type="Proteomes" id="UP000326857"/>
    </source>
</evidence>
<dbReference type="Proteomes" id="UP000326857">
    <property type="component" value="Unassembled WGS sequence"/>
</dbReference>
<dbReference type="EMBL" id="CABVLI010000004">
    <property type="protein sequence ID" value="VVS96924.1"/>
    <property type="molecule type" value="Genomic_DNA"/>
</dbReference>
<sequence>MSVPRISRKTAPSPARFAAVQATLEKRFAKSAQVTELIHSGSWTSPSSQNNARVFTRSDDVSIKRSFLYTPRIMCKLFGRMLIDTPAPC</sequence>
<accession>A0A5E7XS09</accession>